<gene>
    <name evidence="7" type="ORF">METZ01_LOCUS141012</name>
</gene>
<dbReference type="PANTHER" id="PTHR33529">
    <property type="entry name" value="SLR0882 PROTEIN-RELATED"/>
    <property type="match status" value="1"/>
</dbReference>
<name>A0A381ZFR8_9ZZZZ</name>
<dbReference type="GO" id="GO:0043190">
    <property type="term" value="C:ATP-binding cassette (ABC) transporter complex"/>
    <property type="evidence" value="ECO:0007669"/>
    <property type="project" value="TreeGrafter"/>
</dbReference>
<dbReference type="PANTHER" id="PTHR33529:SF8">
    <property type="entry name" value="PERMEASE, YJGP_YJGQ FAMILY"/>
    <property type="match status" value="1"/>
</dbReference>
<feature type="transmembrane region" description="Helical" evidence="6">
    <location>
        <begin position="12"/>
        <end position="30"/>
    </location>
</feature>
<dbReference type="EMBL" id="UINC01021170">
    <property type="protein sequence ID" value="SVA88158.1"/>
    <property type="molecule type" value="Genomic_DNA"/>
</dbReference>
<evidence type="ECO:0000313" key="7">
    <source>
        <dbReference type="EMBL" id="SVA88158.1"/>
    </source>
</evidence>
<protein>
    <recommendedName>
        <fullName evidence="8">LptF/LptG family permease</fullName>
    </recommendedName>
</protein>
<accession>A0A381ZFR8</accession>
<dbReference type="AlphaFoldDB" id="A0A381ZFR8"/>
<comment type="subcellular location">
    <subcellularLocation>
        <location evidence="1">Cell membrane</location>
        <topology evidence="1">Multi-pass membrane protein</topology>
    </subcellularLocation>
</comment>
<feature type="non-terminal residue" evidence="7">
    <location>
        <position position="192"/>
    </location>
</feature>
<evidence type="ECO:0000256" key="1">
    <source>
        <dbReference type="ARBA" id="ARBA00004651"/>
    </source>
</evidence>
<evidence type="ECO:0000256" key="2">
    <source>
        <dbReference type="ARBA" id="ARBA00022475"/>
    </source>
</evidence>
<dbReference type="GO" id="GO:0015920">
    <property type="term" value="P:lipopolysaccharide transport"/>
    <property type="evidence" value="ECO:0007669"/>
    <property type="project" value="TreeGrafter"/>
</dbReference>
<evidence type="ECO:0000256" key="5">
    <source>
        <dbReference type="ARBA" id="ARBA00023136"/>
    </source>
</evidence>
<dbReference type="InterPro" id="IPR005495">
    <property type="entry name" value="LptG/LptF_permease"/>
</dbReference>
<reference evidence="7" key="1">
    <citation type="submission" date="2018-05" db="EMBL/GenBank/DDBJ databases">
        <authorList>
            <person name="Lanie J.A."/>
            <person name="Ng W.-L."/>
            <person name="Kazmierczak K.M."/>
            <person name="Andrzejewski T.M."/>
            <person name="Davidsen T.M."/>
            <person name="Wayne K.J."/>
            <person name="Tettelin H."/>
            <person name="Glass J.I."/>
            <person name="Rusch D."/>
            <person name="Podicherti R."/>
            <person name="Tsui H.-C.T."/>
            <person name="Winkler M.E."/>
        </authorList>
    </citation>
    <scope>NUCLEOTIDE SEQUENCE</scope>
</reference>
<sequence>MKRIDFYIIRQFLSLLGVSILGFLVIFVVVDAVENMDKFIDAEVPGNIIFSYYIHSLPWFTSIGLPMAVLVSTIFTVGLLSRRNELTAMKASGVSLYRIAAPLIICSIFISAASFFFEDRVVTAGNQKRREIEKEYVIKSRDKRYSTKKRNIFLRKSDDFHIAIDRYTPKTLKAAGVVIHFMEDGKLTRRID</sequence>
<keyword evidence="5 6" id="KW-0472">Membrane</keyword>
<feature type="transmembrane region" description="Helical" evidence="6">
    <location>
        <begin position="50"/>
        <end position="75"/>
    </location>
</feature>
<evidence type="ECO:0000256" key="6">
    <source>
        <dbReference type="SAM" id="Phobius"/>
    </source>
</evidence>
<keyword evidence="3 6" id="KW-0812">Transmembrane</keyword>
<evidence type="ECO:0008006" key="8">
    <source>
        <dbReference type="Google" id="ProtNLM"/>
    </source>
</evidence>
<evidence type="ECO:0000256" key="4">
    <source>
        <dbReference type="ARBA" id="ARBA00022989"/>
    </source>
</evidence>
<dbReference type="Pfam" id="PF03739">
    <property type="entry name" value="LptF_LptG"/>
    <property type="match status" value="1"/>
</dbReference>
<proteinExistence type="predicted"/>
<keyword evidence="2" id="KW-1003">Cell membrane</keyword>
<organism evidence="7">
    <name type="scientific">marine metagenome</name>
    <dbReference type="NCBI Taxonomy" id="408172"/>
    <lineage>
        <taxon>unclassified sequences</taxon>
        <taxon>metagenomes</taxon>
        <taxon>ecological metagenomes</taxon>
    </lineage>
</organism>
<keyword evidence="4 6" id="KW-1133">Transmembrane helix</keyword>
<feature type="transmembrane region" description="Helical" evidence="6">
    <location>
        <begin position="96"/>
        <end position="117"/>
    </location>
</feature>
<evidence type="ECO:0000256" key="3">
    <source>
        <dbReference type="ARBA" id="ARBA00022692"/>
    </source>
</evidence>